<dbReference type="InterPro" id="IPR009875">
    <property type="entry name" value="PilZ_domain"/>
</dbReference>
<evidence type="ECO:0000256" key="1">
    <source>
        <dbReference type="SAM" id="MobiDB-lite"/>
    </source>
</evidence>
<dbReference type="OrthoDB" id="7511014at2"/>
<feature type="transmembrane region" description="Helical" evidence="2">
    <location>
        <begin position="127"/>
        <end position="145"/>
    </location>
</feature>
<evidence type="ECO:0000259" key="3">
    <source>
        <dbReference type="Pfam" id="PF07238"/>
    </source>
</evidence>
<dbReference type="GO" id="GO:0035438">
    <property type="term" value="F:cyclic-di-GMP binding"/>
    <property type="evidence" value="ECO:0007669"/>
    <property type="project" value="InterPro"/>
</dbReference>
<dbReference type="Proteomes" id="UP000031057">
    <property type="component" value="Unassembled WGS sequence"/>
</dbReference>
<accession>A0A0B1ZRA4</accession>
<dbReference type="EMBL" id="JTDI01000003">
    <property type="protein sequence ID" value="KHK91819.1"/>
    <property type="molecule type" value="Genomic_DNA"/>
</dbReference>
<proteinExistence type="predicted"/>
<keyword evidence="2" id="KW-1133">Transmembrane helix</keyword>
<comment type="caution">
    <text evidence="4">The sequence shown here is derived from an EMBL/GenBank/DDBJ whole genome shotgun (WGS) entry which is preliminary data.</text>
</comment>
<dbReference type="AlphaFoldDB" id="A0A0B1ZRA4"/>
<feature type="domain" description="PilZ" evidence="3">
    <location>
        <begin position="5"/>
        <end position="85"/>
    </location>
</feature>
<keyword evidence="5" id="KW-1185">Reference proteome</keyword>
<reference evidence="4 5" key="1">
    <citation type="submission" date="2014-10" db="EMBL/GenBank/DDBJ databases">
        <title>Genome sequence of Novosphingobium malaysiense MUSC 273(T).</title>
        <authorList>
            <person name="Lee L.-H."/>
        </authorList>
    </citation>
    <scope>NUCLEOTIDE SEQUENCE [LARGE SCALE GENOMIC DNA]</scope>
    <source>
        <strain evidence="4 5">MUSC 273</strain>
    </source>
</reference>
<dbReference type="Pfam" id="PF07238">
    <property type="entry name" value="PilZ"/>
    <property type="match status" value="1"/>
</dbReference>
<evidence type="ECO:0000313" key="5">
    <source>
        <dbReference type="Proteomes" id="UP000031057"/>
    </source>
</evidence>
<keyword evidence="2" id="KW-0812">Transmembrane</keyword>
<protein>
    <recommendedName>
        <fullName evidence="3">PilZ domain-containing protein</fullName>
    </recommendedName>
</protein>
<dbReference type="RefSeq" id="WP_039284724.1">
    <property type="nucleotide sequence ID" value="NZ_JTDI01000003.1"/>
</dbReference>
<dbReference type="SUPFAM" id="SSF141371">
    <property type="entry name" value="PilZ domain-like"/>
    <property type="match status" value="1"/>
</dbReference>
<keyword evidence="2" id="KW-0472">Membrane</keyword>
<gene>
    <name evidence="4" type="ORF">LK12_13825</name>
</gene>
<evidence type="ECO:0000313" key="4">
    <source>
        <dbReference type="EMBL" id="KHK91819.1"/>
    </source>
</evidence>
<sequence length="170" mass="18022">MLDPDRRSEPRTRADLSARLRCKAGECAITLLDASTGGIQAMSLEPPARGEVVELLVGEHALPGRIRWQSGQRFGLSFRDRISVEALLDGGHGPVTLAQIASAQRHREGWNGAWPFSRKGTGKKTQIAAVFAGVGIAVWAVSALAGSSRASETKPQTAMVDPAAPATAQR</sequence>
<feature type="region of interest" description="Disordered" evidence="1">
    <location>
        <begin position="150"/>
        <end position="170"/>
    </location>
</feature>
<organism evidence="4 5">
    <name type="scientific">Novosphingobium malaysiense</name>
    <dbReference type="NCBI Taxonomy" id="1348853"/>
    <lineage>
        <taxon>Bacteria</taxon>
        <taxon>Pseudomonadati</taxon>
        <taxon>Pseudomonadota</taxon>
        <taxon>Alphaproteobacteria</taxon>
        <taxon>Sphingomonadales</taxon>
        <taxon>Sphingomonadaceae</taxon>
        <taxon>Novosphingobium</taxon>
    </lineage>
</organism>
<evidence type="ECO:0000256" key="2">
    <source>
        <dbReference type="SAM" id="Phobius"/>
    </source>
</evidence>
<name>A0A0B1ZRA4_9SPHN</name>